<comment type="caution">
    <text evidence="12">The sequence shown here is derived from an EMBL/GenBank/DDBJ whole genome shotgun (WGS) entry which is preliminary data.</text>
</comment>
<keyword evidence="2 12" id="KW-0489">Methyltransferase</keyword>
<keyword evidence="9" id="KW-0511">Multifunctional enzyme</keyword>
<dbReference type="NCBIfam" id="TIGR03197">
    <property type="entry name" value="MnmC_Cterm"/>
    <property type="match status" value="1"/>
</dbReference>
<keyword evidence="1" id="KW-0963">Cytoplasm</keyword>
<dbReference type="SUPFAM" id="SSF51905">
    <property type="entry name" value="FAD/NAD(P)-binding domain"/>
    <property type="match status" value="1"/>
</dbReference>
<organism evidence="12 13">
    <name type="scientific">Ideonella paludis</name>
    <dbReference type="NCBI Taxonomy" id="1233411"/>
    <lineage>
        <taxon>Bacteria</taxon>
        <taxon>Pseudomonadati</taxon>
        <taxon>Pseudomonadota</taxon>
        <taxon>Betaproteobacteria</taxon>
        <taxon>Burkholderiales</taxon>
        <taxon>Sphaerotilaceae</taxon>
        <taxon>Ideonella</taxon>
    </lineage>
</organism>
<evidence type="ECO:0000256" key="1">
    <source>
        <dbReference type="ARBA" id="ARBA00022490"/>
    </source>
</evidence>
<keyword evidence="6" id="KW-0819">tRNA processing</keyword>
<reference evidence="12 13" key="1">
    <citation type="submission" date="2021-04" db="EMBL/GenBank/DDBJ databases">
        <title>The genome sequence of type strain Ideonella paludis KCTC 32238.</title>
        <authorList>
            <person name="Liu Y."/>
        </authorList>
    </citation>
    <scope>NUCLEOTIDE SEQUENCE [LARGE SCALE GENOMIC DNA]</scope>
    <source>
        <strain evidence="12 13">KCTC 32238</strain>
    </source>
</reference>
<feature type="region of interest" description="Disordered" evidence="10">
    <location>
        <begin position="176"/>
        <end position="202"/>
    </location>
</feature>
<dbReference type="EMBL" id="JAGQDG010000009">
    <property type="protein sequence ID" value="MBQ0937658.1"/>
    <property type="molecule type" value="Genomic_DNA"/>
</dbReference>
<feature type="domain" description="FAD dependent oxidoreductase" evidence="11">
    <location>
        <begin position="206"/>
        <end position="588"/>
    </location>
</feature>
<evidence type="ECO:0000256" key="4">
    <source>
        <dbReference type="ARBA" id="ARBA00022679"/>
    </source>
</evidence>
<accession>A0ABS5E2L1</accession>
<evidence type="ECO:0000256" key="10">
    <source>
        <dbReference type="SAM" id="MobiDB-lite"/>
    </source>
</evidence>
<dbReference type="InterPro" id="IPR036188">
    <property type="entry name" value="FAD/NAD-bd_sf"/>
</dbReference>
<keyword evidence="4 12" id="KW-0808">Transferase</keyword>
<dbReference type="PANTHER" id="PTHR13847">
    <property type="entry name" value="SARCOSINE DEHYDROGENASE-RELATED"/>
    <property type="match status" value="1"/>
</dbReference>
<evidence type="ECO:0000256" key="8">
    <source>
        <dbReference type="ARBA" id="ARBA00023002"/>
    </source>
</evidence>
<dbReference type="Gene3D" id="3.30.9.10">
    <property type="entry name" value="D-Amino Acid Oxidase, subunit A, domain 2"/>
    <property type="match status" value="1"/>
</dbReference>
<evidence type="ECO:0000256" key="5">
    <source>
        <dbReference type="ARBA" id="ARBA00022691"/>
    </source>
</evidence>
<dbReference type="RefSeq" id="WP_210811295.1">
    <property type="nucleotide sequence ID" value="NZ_JAGQDG010000009.1"/>
</dbReference>
<dbReference type="InterPro" id="IPR006076">
    <property type="entry name" value="FAD-dep_OxRdtase"/>
</dbReference>
<evidence type="ECO:0000256" key="7">
    <source>
        <dbReference type="ARBA" id="ARBA00022827"/>
    </source>
</evidence>
<keyword evidence="8" id="KW-0560">Oxidoreductase</keyword>
<dbReference type="GO" id="GO:0004808">
    <property type="term" value="F:tRNA (5-methylaminomethyl-2-thiouridylate)(34)-methyltransferase activity"/>
    <property type="evidence" value="ECO:0007669"/>
    <property type="project" value="UniProtKB-EC"/>
</dbReference>
<evidence type="ECO:0000313" key="13">
    <source>
        <dbReference type="Proteomes" id="UP000672097"/>
    </source>
</evidence>
<name>A0ABS5E2L1_9BURK</name>
<evidence type="ECO:0000256" key="2">
    <source>
        <dbReference type="ARBA" id="ARBA00022603"/>
    </source>
</evidence>
<keyword evidence="5" id="KW-0949">S-adenosyl-L-methionine</keyword>
<evidence type="ECO:0000256" key="6">
    <source>
        <dbReference type="ARBA" id="ARBA00022694"/>
    </source>
</evidence>
<dbReference type="GO" id="GO:0032259">
    <property type="term" value="P:methylation"/>
    <property type="evidence" value="ECO:0007669"/>
    <property type="project" value="UniProtKB-KW"/>
</dbReference>
<dbReference type="Gene3D" id="3.50.50.60">
    <property type="entry name" value="FAD/NAD(P)-binding domain"/>
    <property type="match status" value="1"/>
</dbReference>
<dbReference type="PANTHER" id="PTHR13847:SF283">
    <property type="entry name" value="TRNA 5-METHYLAMINOMETHYL-2-THIOURIDINE BIOSYNTHESIS BIFUNCTIONAL PROTEIN MNMC"/>
    <property type="match status" value="1"/>
</dbReference>
<gene>
    <name evidence="12" type="primary">mnmC</name>
    <name evidence="12" type="ORF">KAK11_20205</name>
</gene>
<dbReference type="InterPro" id="IPR017610">
    <property type="entry name" value="tRNA_S-uridine_synth_MnmC_C"/>
</dbReference>
<proteinExistence type="predicted"/>
<dbReference type="InterPro" id="IPR029063">
    <property type="entry name" value="SAM-dependent_MTases_sf"/>
</dbReference>
<dbReference type="Proteomes" id="UP000672097">
    <property type="component" value="Unassembled WGS sequence"/>
</dbReference>
<keyword evidence="13" id="KW-1185">Reference proteome</keyword>
<evidence type="ECO:0000256" key="9">
    <source>
        <dbReference type="ARBA" id="ARBA00023268"/>
    </source>
</evidence>
<evidence type="ECO:0000256" key="3">
    <source>
        <dbReference type="ARBA" id="ARBA00022630"/>
    </source>
</evidence>
<protein>
    <submittedName>
        <fullName evidence="12">FAD-dependent 5-carboxymethylaminomethyl-2-thiouridine(34) oxidoreductase MnmC</fullName>
        <ecNumber evidence="12">2.1.1.61</ecNumber>
    </submittedName>
</protein>
<keyword evidence="7" id="KW-0274">FAD</keyword>
<sequence length="618" mass="64551">MMPLLGPGAWAGSPCFVLLNTAWDDGAHFIATWAAWRADAQRPQRLVYVAITPTAAREAWRTALPHSASADLAAQLVAACPPASPDLHVLQFEGGAVTVHLAVGTPKHWLPQLQLSANALLLPAREEAEHSRLFSACARLSAPGAVALTPDTAAARQGLQTAGFIIDRSTRGLLRAQRPQAHEPGYRPLPPAPRGRRPAEPSGAAVVIGAGLAGAAAAQALARQGLQVTVLEQAPEPAQRASGNVAGLFHSVVHAQDGAHALLLRAAALYAATHYPGLMSAGARGEVQGLLRGMLDDEASPTPPAQGPKVEALQALLKRLGLPPEHVQAVGAETASALAGTALPISAWHCVQAGWMNPPSVVQAWLTTPGVTLQTQAPVQALRRGSAEHTWQAVDVQGAVLAEAPILVVASAQDSARLLAPWSDAGAWPLENTRGQVTHIPPAQAAAWQAPRPRLPVASGAYALSLPEDLGGGLLCGATKQWDDADPTVRAEDHHHNLGQLQPLLGWTAPPEADWANLAALGGRVGWRLAATDRLPVVGAIASTALAGMRQLEQPRHVPRVEGLYVCTAFGARGLTVAPLMGEVLAAWVTGRPMPLPSRVLDAIDPARFIARAQRQGV</sequence>
<keyword evidence="3" id="KW-0285">Flavoprotein</keyword>
<dbReference type="Gene3D" id="3.40.50.150">
    <property type="entry name" value="Vaccinia Virus protein VP39"/>
    <property type="match status" value="1"/>
</dbReference>
<evidence type="ECO:0000313" key="12">
    <source>
        <dbReference type="EMBL" id="MBQ0937658.1"/>
    </source>
</evidence>
<evidence type="ECO:0000259" key="11">
    <source>
        <dbReference type="Pfam" id="PF01266"/>
    </source>
</evidence>
<dbReference type="EC" id="2.1.1.61" evidence="12"/>
<dbReference type="Pfam" id="PF01266">
    <property type="entry name" value="DAO"/>
    <property type="match status" value="1"/>
</dbReference>